<evidence type="ECO:0000313" key="2">
    <source>
        <dbReference type="Proteomes" id="UP000245081"/>
    </source>
</evidence>
<accession>A0A2R5F1S6</accession>
<dbReference type="RefSeq" id="WP_109013852.1">
    <property type="nucleotide sequence ID" value="NZ_BDOQ01000001.1"/>
</dbReference>
<dbReference type="AlphaFoldDB" id="A0A2R5F1S6"/>
<dbReference type="OrthoDB" id="21302at2"/>
<reference evidence="1 2" key="1">
    <citation type="journal article" date="2018" name="Environ. Microbiol.">
        <title>Isolation and genomic characterization of Novimethylophilus kurashikiensis gen. nov. sp. nov., a new lanthanide-dependent methylotrophic species of Methylophilaceae.</title>
        <authorList>
            <person name="Lv H."/>
            <person name="Sahin N."/>
            <person name="Tani A."/>
        </authorList>
    </citation>
    <scope>NUCLEOTIDE SEQUENCE [LARGE SCALE GENOMIC DNA]</scope>
    <source>
        <strain evidence="1 2">La2-4</strain>
    </source>
</reference>
<protein>
    <submittedName>
        <fullName evidence="1">Cytochrome C</fullName>
    </submittedName>
</protein>
<dbReference type="EMBL" id="BDOQ01000001">
    <property type="protein sequence ID" value="GBG12626.1"/>
    <property type="molecule type" value="Genomic_DNA"/>
</dbReference>
<gene>
    <name evidence="1" type="ORF">NMK_0157</name>
</gene>
<dbReference type="Pfam" id="PF11004">
    <property type="entry name" value="Kdo_hydroxy"/>
    <property type="match status" value="1"/>
</dbReference>
<keyword evidence="2" id="KW-1185">Reference proteome</keyword>
<name>A0A2R5F1S6_9PROT</name>
<comment type="caution">
    <text evidence="1">The sequence shown here is derived from an EMBL/GenBank/DDBJ whole genome shotgun (WGS) entry which is preliminary data.</text>
</comment>
<evidence type="ECO:0000313" key="1">
    <source>
        <dbReference type="EMBL" id="GBG12626.1"/>
    </source>
</evidence>
<dbReference type="InterPro" id="IPR021266">
    <property type="entry name" value="Kdo_hydroxlase"/>
</dbReference>
<organism evidence="1 2">
    <name type="scientific">Novimethylophilus kurashikiensis</name>
    <dbReference type="NCBI Taxonomy" id="1825523"/>
    <lineage>
        <taxon>Bacteria</taxon>
        <taxon>Pseudomonadati</taxon>
        <taxon>Pseudomonadota</taxon>
        <taxon>Betaproteobacteria</taxon>
        <taxon>Nitrosomonadales</taxon>
        <taxon>Methylophilaceae</taxon>
        <taxon>Novimethylophilus</taxon>
    </lineage>
</organism>
<dbReference type="Proteomes" id="UP000245081">
    <property type="component" value="Unassembled WGS sequence"/>
</dbReference>
<sequence length="291" mass="33014">MPPILDFPVSDWNATFSAETQQEAMNGIETGNVLLFPQLPFVLEGNEKRFLTPDTVGKSKNVSYDLNTGVLRGTSLEGQDAEQLKGMIHRFASASRDLVFRLLPHYQQDIVCGRTSYRPVEIKGRASSWRKDDTRLHVDAFPSAPVQDKRLLRVFSNVNPNGDARVWRVGGAFEDIAKRFMPNIPGPMFGSSQLLQWLHITKSRRSAYDHFMLQLHDSMKADPDYQAKGEQITFNFQPGTTWMVFTDQVPHAVMSGQYLLEQTFYLPVSAMADPTRSPLQVLERMTERSLT</sequence>
<proteinExistence type="predicted"/>